<evidence type="ECO:0000259" key="9">
    <source>
        <dbReference type="PROSITE" id="PS50048"/>
    </source>
</evidence>
<dbReference type="CDD" id="cd00067">
    <property type="entry name" value="GAL4"/>
    <property type="match status" value="1"/>
</dbReference>
<feature type="compositionally biased region" description="Low complexity" evidence="8">
    <location>
        <begin position="119"/>
        <end position="132"/>
    </location>
</feature>
<dbReference type="PROSITE" id="PS50048">
    <property type="entry name" value="ZN2_CY6_FUNGAL_2"/>
    <property type="match status" value="1"/>
</dbReference>
<sequence length="705" mass="79199">MDVPAGEVRSPQQEERPKVKRTRVALACQRCRTRKQKCDGAQDSCSTCTSLGLRCHYKPQLYPRPDQKRVYISALEGRIADLESLLAGLGHDTVSNDHWRAEHHLDGDGQTPQPDEDVVVTGSTGVASSSPSTDRDGNSTVSMGRVFSSIIKTRKTSASDAWKEEGSLTSENTSELVEKMGRMFVSPETASKLLEGWIKYLSTQYPVIHTPQLRELHARRDKGLNVFEESILHLVYANSGRVLEVMGDTGSFYTDQHYEAALQNLDAVLELADARSAAYLLLLALYCLRRPRDPGAWTLAGLAVRLCIELDMHRKSHNTSETTMERELNVRIFWSCYYLDRGVSVALGRFSQFGIYLELTRLGRPPAIADDDIDVEFPISIDEDVDDLEILRQAVKGFADGSVRPPSSLTPFIHFIELRRIESKIEHAIYRANKQTNTTAEVVQSFLSQLMSWKDAIPSEYYDRVNTKTGPYIGIDAFMIPFYKVVRLLLYPQLSEPDLNLHYLKVCADASAGICQAYKRLHRIYGADCSPFAVQSLFLSGLTLIHCTWLAPRSFLDVVGAITDCNLMLYVIAERCPPAQKYRDVFDRIKTNVIDAIAQGNHQATRITGILDNEMTERCRELDEGLASTVRTDYSQIISDLAKDRRRIESADNGHTARLDFNMLSGPMMDYGLGYAHGSFMDYAFMDNLEAFDSLMSADWELPSG</sequence>
<keyword evidence="2" id="KW-0479">Metal-binding</keyword>
<dbReference type="Pfam" id="PF00172">
    <property type="entry name" value="Zn_clus"/>
    <property type="match status" value="1"/>
</dbReference>
<evidence type="ECO:0000256" key="6">
    <source>
        <dbReference type="ARBA" id="ARBA00023163"/>
    </source>
</evidence>
<keyword evidence="7" id="KW-0539">Nucleus</keyword>
<protein>
    <recommendedName>
        <fullName evidence="9">Zn(2)-C6 fungal-type domain-containing protein</fullName>
    </recommendedName>
</protein>
<keyword evidence="5" id="KW-0238">DNA-binding</keyword>
<proteinExistence type="predicted"/>
<dbReference type="GO" id="GO:0043565">
    <property type="term" value="F:sequence-specific DNA binding"/>
    <property type="evidence" value="ECO:0007669"/>
    <property type="project" value="TreeGrafter"/>
</dbReference>
<dbReference type="SUPFAM" id="SSF57701">
    <property type="entry name" value="Zn2/Cys6 DNA-binding domain"/>
    <property type="match status" value="1"/>
</dbReference>
<evidence type="ECO:0000256" key="3">
    <source>
        <dbReference type="ARBA" id="ARBA00022833"/>
    </source>
</evidence>
<dbReference type="SMART" id="SM00906">
    <property type="entry name" value="Fungal_trans"/>
    <property type="match status" value="1"/>
</dbReference>
<evidence type="ECO:0000256" key="8">
    <source>
        <dbReference type="SAM" id="MobiDB-lite"/>
    </source>
</evidence>
<dbReference type="SMART" id="SM00066">
    <property type="entry name" value="GAL4"/>
    <property type="match status" value="1"/>
</dbReference>
<dbReference type="GO" id="GO:0045944">
    <property type="term" value="P:positive regulation of transcription by RNA polymerase II"/>
    <property type="evidence" value="ECO:0007669"/>
    <property type="project" value="TreeGrafter"/>
</dbReference>
<comment type="subcellular location">
    <subcellularLocation>
        <location evidence="1">Nucleus</location>
    </subcellularLocation>
</comment>
<dbReference type="PANTHER" id="PTHR47782:SF12">
    <property type="entry name" value="ZN(II)2CYS6 TRANSCRIPTION FACTOR (EUROFUNG)"/>
    <property type="match status" value="1"/>
</dbReference>
<dbReference type="InterPro" id="IPR007219">
    <property type="entry name" value="XnlR_reg_dom"/>
</dbReference>
<evidence type="ECO:0000256" key="4">
    <source>
        <dbReference type="ARBA" id="ARBA00023015"/>
    </source>
</evidence>
<dbReference type="OrthoDB" id="2399539at2759"/>
<keyword evidence="11" id="KW-1185">Reference proteome</keyword>
<dbReference type="InterPro" id="IPR036864">
    <property type="entry name" value="Zn2-C6_fun-type_DNA-bd_sf"/>
</dbReference>
<gene>
    <name evidence="10" type="ORF">BP5796_07877</name>
</gene>
<dbReference type="GO" id="GO:0006351">
    <property type="term" value="P:DNA-templated transcription"/>
    <property type="evidence" value="ECO:0007669"/>
    <property type="project" value="InterPro"/>
</dbReference>
<evidence type="ECO:0000313" key="11">
    <source>
        <dbReference type="Proteomes" id="UP000256328"/>
    </source>
</evidence>
<dbReference type="PROSITE" id="PS00463">
    <property type="entry name" value="ZN2_CY6_FUNGAL_1"/>
    <property type="match status" value="1"/>
</dbReference>
<dbReference type="Gene3D" id="4.10.240.10">
    <property type="entry name" value="Zn(2)-C6 fungal-type DNA-binding domain"/>
    <property type="match status" value="1"/>
</dbReference>
<dbReference type="GO" id="GO:0008270">
    <property type="term" value="F:zinc ion binding"/>
    <property type="evidence" value="ECO:0007669"/>
    <property type="project" value="InterPro"/>
</dbReference>
<dbReference type="CDD" id="cd12148">
    <property type="entry name" value="fungal_TF_MHR"/>
    <property type="match status" value="1"/>
</dbReference>
<organism evidence="10 11">
    <name type="scientific">Coleophoma crateriformis</name>
    <dbReference type="NCBI Taxonomy" id="565419"/>
    <lineage>
        <taxon>Eukaryota</taxon>
        <taxon>Fungi</taxon>
        <taxon>Dikarya</taxon>
        <taxon>Ascomycota</taxon>
        <taxon>Pezizomycotina</taxon>
        <taxon>Leotiomycetes</taxon>
        <taxon>Helotiales</taxon>
        <taxon>Dermateaceae</taxon>
        <taxon>Coleophoma</taxon>
    </lineage>
</organism>
<dbReference type="GO" id="GO:0000981">
    <property type="term" value="F:DNA-binding transcription factor activity, RNA polymerase II-specific"/>
    <property type="evidence" value="ECO:0007669"/>
    <property type="project" value="InterPro"/>
</dbReference>
<evidence type="ECO:0000256" key="5">
    <source>
        <dbReference type="ARBA" id="ARBA00023125"/>
    </source>
</evidence>
<name>A0A3D8RCQ8_9HELO</name>
<feature type="domain" description="Zn(2)-C6 fungal-type" evidence="9">
    <location>
        <begin position="27"/>
        <end position="57"/>
    </location>
</feature>
<keyword evidence="4" id="KW-0805">Transcription regulation</keyword>
<dbReference type="GO" id="GO:0005634">
    <property type="term" value="C:nucleus"/>
    <property type="evidence" value="ECO:0007669"/>
    <property type="project" value="UniProtKB-SubCell"/>
</dbReference>
<keyword evidence="3" id="KW-0862">Zinc</keyword>
<evidence type="ECO:0000256" key="2">
    <source>
        <dbReference type="ARBA" id="ARBA00022723"/>
    </source>
</evidence>
<dbReference type="EMBL" id="PDLN01000011">
    <property type="protein sequence ID" value="RDW71843.1"/>
    <property type="molecule type" value="Genomic_DNA"/>
</dbReference>
<comment type="caution">
    <text evidence="10">The sequence shown here is derived from an EMBL/GenBank/DDBJ whole genome shotgun (WGS) entry which is preliminary data.</text>
</comment>
<dbReference type="Pfam" id="PF04082">
    <property type="entry name" value="Fungal_trans"/>
    <property type="match status" value="1"/>
</dbReference>
<evidence type="ECO:0000256" key="7">
    <source>
        <dbReference type="ARBA" id="ARBA00023242"/>
    </source>
</evidence>
<dbReference type="InterPro" id="IPR052202">
    <property type="entry name" value="Yeast_MetPath_Reg"/>
</dbReference>
<reference evidence="10 11" key="1">
    <citation type="journal article" date="2018" name="IMA Fungus">
        <title>IMA Genome-F 9: Draft genome sequence of Annulohypoxylon stygium, Aspergillus mulundensis, Berkeleyomyces basicola (syn. Thielaviopsis basicola), Ceratocystis smalleyi, two Cercospora beticola strains, Coleophoma cylindrospora, Fusarium fracticaudum, Phialophora cf. hyalina, and Morchella septimelata.</title>
        <authorList>
            <person name="Wingfield B.D."/>
            <person name="Bills G.F."/>
            <person name="Dong Y."/>
            <person name="Huang W."/>
            <person name="Nel W.J."/>
            <person name="Swalarsk-Parry B.S."/>
            <person name="Vaghefi N."/>
            <person name="Wilken P.M."/>
            <person name="An Z."/>
            <person name="de Beer Z.W."/>
            <person name="De Vos L."/>
            <person name="Chen L."/>
            <person name="Duong T.A."/>
            <person name="Gao Y."/>
            <person name="Hammerbacher A."/>
            <person name="Kikkert J.R."/>
            <person name="Li Y."/>
            <person name="Li H."/>
            <person name="Li K."/>
            <person name="Li Q."/>
            <person name="Liu X."/>
            <person name="Ma X."/>
            <person name="Naidoo K."/>
            <person name="Pethybridge S.J."/>
            <person name="Sun J."/>
            <person name="Steenkamp E.T."/>
            <person name="van der Nest M.A."/>
            <person name="van Wyk S."/>
            <person name="Wingfield M.J."/>
            <person name="Xiong C."/>
            <person name="Yue Q."/>
            <person name="Zhang X."/>
        </authorList>
    </citation>
    <scope>NUCLEOTIDE SEQUENCE [LARGE SCALE GENOMIC DNA]</scope>
    <source>
        <strain evidence="10 11">BP5796</strain>
    </source>
</reference>
<dbReference type="PANTHER" id="PTHR47782">
    <property type="entry name" value="ZN(II)2CYS6 TRANSCRIPTION FACTOR (EUROFUNG)-RELATED"/>
    <property type="match status" value="1"/>
</dbReference>
<dbReference type="InterPro" id="IPR001138">
    <property type="entry name" value="Zn2Cys6_DnaBD"/>
</dbReference>
<accession>A0A3D8RCQ8</accession>
<dbReference type="AlphaFoldDB" id="A0A3D8RCQ8"/>
<feature type="region of interest" description="Disordered" evidence="8">
    <location>
        <begin position="102"/>
        <end position="141"/>
    </location>
</feature>
<evidence type="ECO:0000313" key="10">
    <source>
        <dbReference type="EMBL" id="RDW71843.1"/>
    </source>
</evidence>
<evidence type="ECO:0000256" key="1">
    <source>
        <dbReference type="ARBA" id="ARBA00004123"/>
    </source>
</evidence>
<dbReference type="Proteomes" id="UP000256328">
    <property type="component" value="Unassembled WGS sequence"/>
</dbReference>
<keyword evidence="6" id="KW-0804">Transcription</keyword>